<dbReference type="EMBL" id="JAPEIS010000013">
    <property type="protein sequence ID" value="KAJ8060446.1"/>
    <property type="molecule type" value="Genomic_DNA"/>
</dbReference>
<evidence type="ECO:0000313" key="9">
    <source>
        <dbReference type="Proteomes" id="UP001152300"/>
    </source>
</evidence>
<dbReference type="InterPro" id="IPR049326">
    <property type="entry name" value="Rhodopsin_dom_fungi"/>
</dbReference>
<feature type="transmembrane region" description="Helical" evidence="6">
    <location>
        <begin position="12"/>
        <end position="31"/>
    </location>
</feature>
<keyword evidence="2 6" id="KW-0812">Transmembrane</keyword>
<dbReference type="AlphaFoldDB" id="A0A9X0ACW8"/>
<organism evidence="8 9">
    <name type="scientific">Sclerotinia nivalis</name>
    <dbReference type="NCBI Taxonomy" id="352851"/>
    <lineage>
        <taxon>Eukaryota</taxon>
        <taxon>Fungi</taxon>
        <taxon>Dikarya</taxon>
        <taxon>Ascomycota</taxon>
        <taxon>Pezizomycotina</taxon>
        <taxon>Leotiomycetes</taxon>
        <taxon>Helotiales</taxon>
        <taxon>Sclerotiniaceae</taxon>
        <taxon>Sclerotinia</taxon>
    </lineage>
</organism>
<gene>
    <name evidence="8" type="ORF">OCU04_010772</name>
</gene>
<comment type="subcellular location">
    <subcellularLocation>
        <location evidence="1">Membrane</location>
        <topology evidence="1">Multi-pass membrane protein</topology>
    </subcellularLocation>
</comment>
<comment type="similarity">
    <text evidence="5">Belongs to the SAT4 family.</text>
</comment>
<dbReference type="PANTHER" id="PTHR33048">
    <property type="entry name" value="PTH11-LIKE INTEGRAL MEMBRANE PROTEIN (AFU_ORTHOLOGUE AFUA_5G11245)"/>
    <property type="match status" value="1"/>
</dbReference>
<dbReference type="InterPro" id="IPR052337">
    <property type="entry name" value="SAT4-like"/>
</dbReference>
<dbReference type="Proteomes" id="UP001152300">
    <property type="component" value="Unassembled WGS sequence"/>
</dbReference>
<keyword evidence="4 6" id="KW-0472">Membrane</keyword>
<proteinExistence type="inferred from homology"/>
<evidence type="ECO:0000256" key="2">
    <source>
        <dbReference type="ARBA" id="ARBA00022692"/>
    </source>
</evidence>
<evidence type="ECO:0000256" key="4">
    <source>
        <dbReference type="ARBA" id="ARBA00023136"/>
    </source>
</evidence>
<feature type="domain" description="Rhodopsin" evidence="7">
    <location>
        <begin position="31"/>
        <end position="125"/>
    </location>
</feature>
<keyword evidence="3 6" id="KW-1133">Transmembrane helix</keyword>
<evidence type="ECO:0000256" key="6">
    <source>
        <dbReference type="SAM" id="Phobius"/>
    </source>
</evidence>
<evidence type="ECO:0000256" key="1">
    <source>
        <dbReference type="ARBA" id="ARBA00004141"/>
    </source>
</evidence>
<keyword evidence="9" id="KW-1185">Reference proteome</keyword>
<dbReference type="OrthoDB" id="5429740at2759"/>
<evidence type="ECO:0000256" key="3">
    <source>
        <dbReference type="ARBA" id="ARBA00022989"/>
    </source>
</evidence>
<feature type="transmembrane region" description="Helical" evidence="6">
    <location>
        <begin position="97"/>
        <end position="117"/>
    </location>
</feature>
<dbReference type="GO" id="GO:0016020">
    <property type="term" value="C:membrane"/>
    <property type="evidence" value="ECO:0007669"/>
    <property type="project" value="UniProtKB-SubCell"/>
</dbReference>
<protein>
    <recommendedName>
        <fullName evidence="7">Rhodopsin domain-containing protein</fullName>
    </recommendedName>
</protein>
<name>A0A9X0ACW8_9HELO</name>
<reference evidence="8" key="1">
    <citation type="submission" date="2022-11" db="EMBL/GenBank/DDBJ databases">
        <title>Genome Resource of Sclerotinia nivalis Strain SnTB1, a Plant Pathogen Isolated from American Ginseng.</title>
        <authorList>
            <person name="Fan S."/>
        </authorList>
    </citation>
    <scope>NUCLEOTIDE SEQUENCE</scope>
    <source>
        <strain evidence="8">SnTB1</strain>
    </source>
</reference>
<accession>A0A9X0ACW8</accession>
<evidence type="ECO:0000313" key="8">
    <source>
        <dbReference type="EMBL" id="KAJ8060446.1"/>
    </source>
</evidence>
<comment type="caution">
    <text evidence="8">The sequence shown here is derived from an EMBL/GenBank/DDBJ whole genome shotgun (WGS) entry which is preliminary data.</text>
</comment>
<feature type="transmembrane region" description="Helical" evidence="6">
    <location>
        <begin position="43"/>
        <end position="70"/>
    </location>
</feature>
<evidence type="ECO:0000259" key="7">
    <source>
        <dbReference type="Pfam" id="PF20684"/>
    </source>
</evidence>
<dbReference type="Pfam" id="PF20684">
    <property type="entry name" value="Fung_rhodopsin"/>
    <property type="match status" value="1"/>
</dbReference>
<evidence type="ECO:0000256" key="5">
    <source>
        <dbReference type="ARBA" id="ARBA00038359"/>
    </source>
</evidence>
<dbReference type="PANTHER" id="PTHR33048:SF146">
    <property type="entry name" value="INTEGRAL MEMBRANE PROTEIN"/>
    <property type="match status" value="1"/>
</dbReference>
<sequence>MMTVGPDINIGAKALAVIWTLNAVSIIIVIARCMTQKFISRQLGLSDVLVVVSMGVISSMAAFITVQYHYGWGRHYTYLDPLDRMEAMKYNAIEQSFGVMGSTFGRMSIIILMLQLFGTSRLKRIAL</sequence>